<feature type="transmembrane region" description="Helical" evidence="1">
    <location>
        <begin position="521"/>
        <end position="541"/>
    </location>
</feature>
<dbReference type="SUPFAM" id="SSF82866">
    <property type="entry name" value="Multidrug efflux transporter AcrB transmembrane domain"/>
    <property type="match status" value="2"/>
</dbReference>
<evidence type="ECO:0000313" key="3">
    <source>
        <dbReference type="Proteomes" id="UP000320735"/>
    </source>
</evidence>
<dbReference type="Pfam" id="PF00873">
    <property type="entry name" value="ACR_tran"/>
    <property type="match status" value="1"/>
</dbReference>
<keyword evidence="1" id="KW-0472">Membrane</keyword>
<dbReference type="InterPro" id="IPR027463">
    <property type="entry name" value="AcrB_DN_DC_subdom"/>
</dbReference>
<feature type="transmembrane region" description="Helical" evidence="1">
    <location>
        <begin position="454"/>
        <end position="474"/>
    </location>
</feature>
<dbReference type="AlphaFoldDB" id="A0A5C6BI92"/>
<evidence type="ECO:0000256" key="1">
    <source>
        <dbReference type="SAM" id="Phobius"/>
    </source>
</evidence>
<dbReference type="GO" id="GO:0005886">
    <property type="term" value="C:plasma membrane"/>
    <property type="evidence" value="ECO:0007669"/>
    <property type="project" value="TreeGrafter"/>
</dbReference>
<dbReference type="PANTHER" id="PTHR32063">
    <property type="match status" value="1"/>
</dbReference>
<feature type="transmembrane region" description="Helical" evidence="1">
    <location>
        <begin position="326"/>
        <end position="346"/>
    </location>
</feature>
<dbReference type="Gene3D" id="3.30.70.1430">
    <property type="entry name" value="Multidrug efflux transporter AcrB pore domain"/>
    <property type="match status" value="2"/>
</dbReference>
<dbReference type="Gene3D" id="1.20.1640.10">
    <property type="entry name" value="Multidrug efflux transporter AcrB transmembrane domain"/>
    <property type="match status" value="2"/>
</dbReference>
<feature type="transmembrane region" description="Helical" evidence="1">
    <location>
        <begin position="864"/>
        <end position="883"/>
    </location>
</feature>
<dbReference type="SUPFAM" id="SSF82714">
    <property type="entry name" value="Multidrug efflux transporter AcrB TolC docking domain, DN and DC subdomains"/>
    <property type="match status" value="2"/>
</dbReference>
<reference evidence="2 3" key="1">
    <citation type="submission" date="2019-02" db="EMBL/GenBank/DDBJ databases">
        <title>Deep-cultivation of Planctomycetes and their phenomic and genomic characterization uncovers novel biology.</title>
        <authorList>
            <person name="Wiegand S."/>
            <person name="Jogler M."/>
            <person name="Boedeker C."/>
            <person name="Pinto D."/>
            <person name="Vollmers J."/>
            <person name="Rivas-Marin E."/>
            <person name="Kohn T."/>
            <person name="Peeters S.H."/>
            <person name="Heuer A."/>
            <person name="Rast P."/>
            <person name="Oberbeckmann S."/>
            <person name="Bunk B."/>
            <person name="Jeske O."/>
            <person name="Meyerdierks A."/>
            <person name="Storesund J.E."/>
            <person name="Kallscheuer N."/>
            <person name="Luecker S."/>
            <person name="Lage O.M."/>
            <person name="Pohl T."/>
            <person name="Merkel B.J."/>
            <person name="Hornburger P."/>
            <person name="Mueller R.-W."/>
            <person name="Bruemmer F."/>
            <person name="Labrenz M."/>
            <person name="Spormann A.M."/>
            <person name="Op Den Camp H."/>
            <person name="Overmann J."/>
            <person name="Amann R."/>
            <person name="Jetten M.S.M."/>
            <person name="Mascher T."/>
            <person name="Medema M.H."/>
            <person name="Devos D.P."/>
            <person name="Kaster A.-K."/>
            <person name="Ovreas L."/>
            <person name="Rohde M."/>
            <person name="Galperin M.Y."/>
            <person name="Jogler C."/>
        </authorList>
    </citation>
    <scope>NUCLEOTIDE SEQUENCE [LARGE SCALE GENOMIC DNA]</scope>
    <source>
        <strain evidence="2 3">CA54</strain>
    </source>
</reference>
<feature type="transmembrane region" description="Helical" evidence="1">
    <location>
        <begin position="961"/>
        <end position="981"/>
    </location>
</feature>
<feature type="transmembrane region" description="Helical" evidence="1">
    <location>
        <begin position="890"/>
        <end position="908"/>
    </location>
</feature>
<gene>
    <name evidence="2" type="primary">ttgB</name>
    <name evidence="2" type="ORF">CA54_05540</name>
</gene>
<feature type="transmembrane region" description="Helical" evidence="1">
    <location>
        <begin position="12"/>
        <end position="30"/>
    </location>
</feature>
<feature type="transmembrane region" description="Helical" evidence="1">
    <location>
        <begin position="920"/>
        <end position="940"/>
    </location>
</feature>
<dbReference type="OrthoDB" id="9806532at2"/>
<dbReference type="Gene3D" id="3.30.2090.10">
    <property type="entry name" value="Multidrug efflux transporter AcrB TolC docking domain, DN and DC subdomains"/>
    <property type="match status" value="2"/>
</dbReference>
<organism evidence="2 3">
    <name type="scientific">Symmachiella macrocystis</name>
    <dbReference type="NCBI Taxonomy" id="2527985"/>
    <lineage>
        <taxon>Bacteria</taxon>
        <taxon>Pseudomonadati</taxon>
        <taxon>Planctomycetota</taxon>
        <taxon>Planctomycetia</taxon>
        <taxon>Planctomycetales</taxon>
        <taxon>Planctomycetaceae</taxon>
        <taxon>Symmachiella</taxon>
    </lineage>
</organism>
<dbReference type="PANTHER" id="PTHR32063:SF33">
    <property type="entry name" value="RND SUPERFAMILY EFFLUX PUMP PERMEASE COMPONENT"/>
    <property type="match status" value="1"/>
</dbReference>
<keyword evidence="1" id="KW-0812">Transmembrane</keyword>
<feature type="transmembrane region" description="Helical" evidence="1">
    <location>
        <begin position="374"/>
        <end position="392"/>
    </location>
</feature>
<evidence type="ECO:0000313" key="2">
    <source>
        <dbReference type="EMBL" id="TWU11745.1"/>
    </source>
</evidence>
<protein>
    <submittedName>
        <fullName evidence="2">Putative efflux pump membrane transporter TtgB</fullName>
    </submittedName>
</protein>
<name>A0A5C6BI92_9PLAN</name>
<comment type="caution">
    <text evidence="2">The sequence shown here is derived from an EMBL/GenBank/DDBJ whole genome shotgun (WGS) entry which is preliminary data.</text>
</comment>
<dbReference type="SUPFAM" id="SSF82693">
    <property type="entry name" value="Multidrug efflux transporter AcrB pore domain, PN1, PN2, PC1 and PC2 subdomains"/>
    <property type="match status" value="2"/>
</dbReference>
<proteinExistence type="predicted"/>
<sequence>MIRFFATHPTAANLLMLVFVVIGIMTAGTLRRETFPDFTVPEVEIRVPYPGATAQEVEDVVSRRVEDALDGIKYVKEIRSDARENIAIITIEMDDSGDFVVFKDDIETEIAAIDDFPDDVEDPVIKQLGTTELVLSLIVSGPMSPRDLKAYCEDLKERLQRDPQVSTVNIRGFSDNQLRIELSASALMQYDLSVADVADFVSRQNVDLPAGAIETGEHEILVRFVEERRSPEDLETLVIVGGHGGGEIRLGDLGTVTDTFELEEDKVIADGRRAGILVVEKTKTEDTIRAANVVKSIVEDERARHPQITIDITQDMSTLVNSRLNLILKNAWQGGLLVFLAMWLFFNVRLSFWVVMSLPVSFLGALWFAEQIGLTINMITMIGILMALGLLMDDGIVIAENIATHAARGKPAIQAAIDGVNEVKAGVFSSFITTVCVLGPLATIGGNIGKVLRVMPIILILVLAVSLVEAFLILPSHLAHSLTDEHDKKANAVRRFIDGMIDYCREHILGRAVDILLRWRYLWVGCVIAMLIGTLAMFAGGNVKFQAFPDLDGDVIDARLMMSQGTPLKRTEEVVQQFTDALVEVNREFKSRQPDEQNLIKSVNVQFNKNTDAFETGPHVATVSVNLLDAEIRDGRIDEIVDSWRDKIVPPTDVDMMNFTEPVIGPQGRAIEIRLQGDDLEQLEVAATHFRAWLARFDGVLNLTDDLRRGKPEIRIHLREGTAGLGLDAATVARQVRAGFYGMTADEIQIGREAYEVDVRLRPDDQDSVADLEYFHFAVPGGKLVPLGSIAIADRTRGWSRIARVDGRRTVTLLGDVDQRRINTAQLFNEIERDYLPEFHAEFPEIDVSFAGEVEQSATTQESMMGAMVIGVIGVFVLLSFQFRSYTEPLIVMTAIPFALIGVIWGHWLMGIDLSMPSGVGFISLAGIVVNDSILLVLFLKMRREEGADIVMAAGQASRQRFRAIVITSLTTIAGLLPLLFERSLQAQVLIPLAASIAFGLLASTVLVLLVIPCLYTILGDFGLTADIATKGQHDT</sequence>
<keyword evidence="3" id="KW-1185">Reference proteome</keyword>
<dbReference type="RefSeq" id="WP_146369304.1">
    <property type="nucleotide sequence ID" value="NZ_SJPP01000001.1"/>
</dbReference>
<accession>A0A5C6BI92</accession>
<dbReference type="Proteomes" id="UP000320735">
    <property type="component" value="Unassembled WGS sequence"/>
</dbReference>
<dbReference type="Gene3D" id="3.30.70.1440">
    <property type="entry name" value="Multidrug efflux transporter AcrB pore domain"/>
    <property type="match status" value="1"/>
</dbReference>
<dbReference type="GO" id="GO:0042910">
    <property type="term" value="F:xenobiotic transmembrane transporter activity"/>
    <property type="evidence" value="ECO:0007669"/>
    <property type="project" value="TreeGrafter"/>
</dbReference>
<dbReference type="PRINTS" id="PR00702">
    <property type="entry name" value="ACRIFLAVINRP"/>
</dbReference>
<dbReference type="EMBL" id="SJPP01000001">
    <property type="protein sequence ID" value="TWU11745.1"/>
    <property type="molecule type" value="Genomic_DNA"/>
</dbReference>
<dbReference type="InterPro" id="IPR001036">
    <property type="entry name" value="Acrflvin-R"/>
</dbReference>
<feature type="transmembrane region" description="Helical" evidence="1">
    <location>
        <begin position="993"/>
        <end position="1019"/>
    </location>
</feature>
<dbReference type="Gene3D" id="3.30.70.1320">
    <property type="entry name" value="Multidrug efflux transporter AcrB pore domain like"/>
    <property type="match status" value="1"/>
</dbReference>
<keyword evidence="1" id="KW-1133">Transmembrane helix</keyword>